<dbReference type="RefSeq" id="WP_075973727.1">
    <property type="nucleotide sequence ID" value="NZ_MKQR01000007.1"/>
</dbReference>
<evidence type="ECO:0000256" key="3">
    <source>
        <dbReference type="ARBA" id="ARBA00015325"/>
    </source>
</evidence>
<dbReference type="GO" id="GO:0032977">
    <property type="term" value="F:membrane insertase activity"/>
    <property type="evidence" value="ECO:0007669"/>
    <property type="project" value="InterPro"/>
</dbReference>
<gene>
    <name evidence="19" type="ORF">BJP25_11295</name>
</gene>
<feature type="transmembrane region" description="Helical" evidence="17">
    <location>
        <begin position="5"/>
        <end position="24"/>
    </location>
</feature>
<protein>
    <recommendedName>
        <fullName evidence="3">Membrane protein insertase YidC</fullName>
    </recommendedName>
    <alternativeName>
        <fullName evidence="15">Foldase YidC</fullName>
    </alternativeName>
    <alternativeName>
        <fullName evidence="14">Membrane integrase YidC</fullName>
    </alternativeName>
    <alternativeName>
        <fullName evidence="13">Membrane protein YidC</fullName>
    </alternativeName>
</protein>
<evidence type="ECO:0000256" key="15">
    <source>
        <dbReference type="ARBA" id="ARBA00033342"/>
    </source>
</evidence>
<feature type="transmembrane region" description="Helical" evidence="17">
    <location>
        <begin position="208"/>
        <end position="236"/>
    </location>
</feature>
<dbReference type="AlphaFoldDB" id="A0A1Q9LQP0"/>
<evidence type="ECO:0000259" key="18">
    <source>
        <dbReference type="Pfam" id="PF02096"/>
    </source>
</evidence>
<evidence type="ECO:0000313" key="20">
    <source>
        <dbReference type="Proteomes" id="UP000186040"/>
    </source>
</evidence>
<keyword evidence="6 16" id="KW-0812">Transmembrane</keyword>
<keyword evidence="7" id="KW-0653">Protein transport</keyword>
<accession>A0A1Q9LQP0</accession>
<feature type="transmembrane region" description="Helical" evidence="17">
    <location>
        <begin position="30"/>
        <end position="47"/>
    </location>
</feature>
<evidence type="ECO:0000256" key="9">
    <source>
        <dbReference type="ARBA" id="ARBA00023136"/>
    </source>
</evidence>
<evidence type="ECO:0000313" key="19">
    <source>
        <dbReference type="EMBL" id="OLR94345.1"/>
    </source>
</evidence>
<dbReference type="Proteomes" id="UP000186040">
    <property type="component" value="Unassembled WGS sequence"/>
</dbReference>
<proteinExistence type="inferred from homology"/>
<sequence length="263" mass="28551">MFDVFLYPVSAVLWFWHWVFGGFFGSDSGAAWVLAIAFLVFTVRLLLVRSAVRQLRAARVAQSLAPALKRVQEEHRGDRARLAREVQELYAEHGTSPFGAIVPALVQIPVFLSLYAVLRDFTPGAAGNHVFDRAGVESFLRADLFGARLGNWVSQPAHELAAFATDRAHVLGVGLPLMLLAGLATFLSIRVSQRRNPATGQAATIGRWLGYLAPVGVLVSGLLFPVPIGVLVYFLANNLWTLGQAHVLPSFVEGSAPVKADPQ</sequence>
<feature type="domain" description="Membrane insertase YidC/Oxa/ALB C-terminal" evidence="18">
    <location>
        <begin position="32"/>
        <end position="247"/>
    </location>
</feature>
<dbReference type="GO" id="GO:0051205">
    <property type="term" value="P:protein insertion into membrane"/>
    <property type="evidence" value="ECO:0007669"/>
    <property type="project" value="TreeGrafter"/>
</dbReference>
<dbReference type="GO" id="GO:0015031">
    <property type="term" value="P:protein transport"/>
    <property type="evidence" value="ECO:0007669"/>
    <property type="project" value="UniProtKB-KW"/>
</dbReference>
<dbReference type="OrthoDB" id="9780552at2"/>
<dbReference type="InterPro" id="IPR001708">
    <property type="entry name" value="YidC/ALB3/OXA1/COX18"/>
</dbReference>
<dbReference type="STRING" id="1193682.BJP25_11295"/>
<dbReference type="Pfam" id="PF02096">
    <property type="entry name" value="60KD_IMP"/>
    <property type="match status" value="1"/>
</dbReference>
<dbReference type="PANTHER" id="PTHR12428">
    <property type="entry name" value="OXA1"/>
    <property type="match status" value="1"/>
</dbReference>
<evidence type="ECO:0000256" key="12">
    <source>
        <dbReference type="ARBA" id="ARBA00026028"/>
    </source>
</evidence>
<evidence type="ECO:0000256" key="5">
    <source>
        <dbReference type="ARBA" id="ARBA00022475"/>
    </source>
</evidence>
<evidence type="ECO:0000256" key="7">
    <source>
        <dbReference type="ARBA" id="ARBA00022927"/>
    </source>
</evidence>
<comment type="subunit">
    <text evidence="12">Interacts with the Sec translocase complex via SecD. Specifically interacts with transmembrane segments of nascent integral membrane proteins during membrane integration.</text>
</comment>
<dbReference type="NCBIfam" id="TIGR03592">
    <property type="entry name" value="yidC_oxa1_cterm"/>
    <property type="match status" value="1"/>
</dbReference>
<keyword evidence="4" id="KW-0813">Transport</keyword>
<comment type="subcellular location">
    <subcellularLocation>
        <location evidence="1">Cell membrane</location>
        <topology evidence="1">Multi-pass membrane protein</topology>
    </subcellularLocation>
    <subcellularLocation>
        <location evidence="16">Membrane</location>
        <topology evidence="16">Multi-pass membrane protein</topology>
    </subcellularLocation>
</comment>
<evidence type="ECO:0000256" key="13">
    <source>
        <dbReference type="ARBA" id="ARBA00031538"/>
    </source>
</evidence>
<keyword evidence="8 17" id="KW-1133">Transmembrane helix</keyword>
<keyword evidence="9 17" id="KW-0472">Membrane</keyword>
<evidence type="ECO:0000256" key="10">
    <source>
        <dbReference type="ARBA" id="ARBA00023186"/>
    </source>
</evidence>
<comment type="caution">
    <text evidence="19">The sequence shown here is derived from an EMBL/GenBank/DDBJ whole genome shotgun (WGS) entry which is preliminary data.</text>
</comment>
<organism evidence="19 20">
    <name type="scientific">Actinokineospora bangkokensis</name>
    <dbReference type="NCBI Taxonomy" id="1193682"/>
    <lineage>
        <taxon>Bacteria</taxon>
        <taxon>Bacillati</taxon>
        <taxon>Actinomycetota</taxon>
        <taxon>Actinomycetes</taxon>
        <taxon>Pseudonocardiales</taxon>
        <taxon>Pseudonocardiaceae</taxon>
        <taxon>Actinokineospora</taxon>
    </lineage>
</organism>
<evidence type="ECO:0000256" key="6">
    <source>
        <dbReference type="ARBA" id="ARBA00022692"/>
    </source>
</evidence>
<comment type="function">
    <text evidence="11">Required for the insertion and/or proper folding and/or complex formation of integral membrane proteins into the membrane. Involved in integration of membrane proteins that insert both dependently and independently of the Sec translocase complex, as well as at least some lipoproteins. Aids folding of multispanning membrane proteins.</text>
</comment>
<comment type="similarity">
    <text evidence="2">Belongs to the OXA1/ALB3/YidC family. Type 1 subfamily.</text>
</comment>
<keyword evidence="20" id="KW-1185">Reference proteome</keyword>
<evidence type="ECO:0000256" key="8">
    <source>
        <dbReference type="ARBA" id="ARBA00022989"/>
    </source>
</evidence>
<dbReference type="PANTHER" id="PTHR12428:SF65">
    <property type="entry name" value="CYTOCHROME C OXIDASE ASSEMBLY PROTEIN COX18, MITOCHONDRIAL"/>
    <property type="match status" value="1"/>
</dbReference>
<dbReference type="InterPro" id="IPR047196">
    <property type="entry name" value="YidC_ALB_C"/>
</dbReference>
<dbReference type="CDD" id="cd20070">
    <property type="entry name" value="5TM_YidC_Alb3"/>
    <property type="match status" value="1"/>
</dbReference>
<evidence type="ECO:0000256" key="4">
    <source>
        <dbReference type="ARBA" id="ARBA00022448"/>
    </source>
</evidence>
<keyword evidence="5" id="KW-1003">Cell membrane</keyword>
<evidence type="ECO:0000256" key="11">
    <source>
        <dbReference type="ARBA" id="ARBA00025034"/>
    </source>
</evidence>
<dbReference type="GO" id="GO:0005886">
    <property type="term" value="C:plasma membrane"/>
    <property type="evidence" value="ECO:0007669"/>
    <property type="project" value="UniProtKB-SubCell"/>
</dbReference>
<evidence type="ECO:0000256" key="17">
    <source>
        <dbReference type="SAM" id="Phobius"/>
    </source>
</evidence>
<dbReference type="InterPro" id="IPR028055">
    <property type="entry name" value="YidC/Oxa/ALB_C"/>
</dbReference>
<name>A0A1Q9LQP0_9PSEU</name>
<evidence type="ECO:0000256" key="16">
    <source>
        <dbReference type="RuleBase" id="RU003945"/>
    </source>
</evidence>
<evidence type="ECO:0000256" key="2">
    <source>
        <dbReference type="ARBA" id="ARBA00010527"/>
    </source>
</evidence>
<reference evidence="19 20" key="1">
    <citation type="submission" date="2016-10" db="EMBL/GenBank/DDBJ databases">
        <title>The Draft Genome Sequence of Actinokineospora bangkokensis 44EHWT reveals the biosynthetic pathway of antifungal compounds Thailandins with unusual extender unit butylmalonyl-CoA.</title>
        <authorList>
            <person name="Greule A."/>
            <person name="Intra B."/>
            <person name="Flemming S."/>
            <person name="Rommel M.G."/>
            <person name="Panbangred W."/>
            <person name="Bechthold A."/>
        </authorList>
    </citation>
    <scope>NUCLEOTIDE SEQUENCE [LARGE SCALE GENOMIC DNA]</scope>
    <source>
        <strain evidence="19 20">44EHW</strain>
    </source>
</reference>
<dbReference type="EMBL" id="MKQR01000007">
    <property type="protein sequence ID" value="OLR94345.1"/>
    <property type="molecule type" value="Genomic_DNA"/>
</dbReference>
<keyword evidence="10" id="KW-0143">Chaperone</keyword>
<evidence type="ECO:0000256" key="1">
    <source>
        <dbReference type="ARBA" id="ARBA00004651"/>
    </source>
</evidence>
<feature type="transmembrane region" description="Helical" evidence="17">
    <location>
        <begin position="168"/>
        <end position="187"/>
    </location>
</feature>
<evidence type="ECO:0000256" key="14">
    <source>
        <dbReference type="ARBA" id="ARBA00033245"/>
    </source>
</evidence>
<feature type="transmembrane region" description="Helical" evidence="17">
    <location>
        <begin position="98"/>
        <end position="118"/>
    </location>
</feature>